<feature type="transmembrane region" description="Helical" evidence="6">
    <location>
        <begin position="35"/>
        <end position="55"/>
    </location>
</feature>
<evidence type="ECO:0000256" key="2">
    <source>
        <dbReference type="ARBA" id="ARBA00009190"/>
    </source>
</evidence>
<name>A0ABV7HNX9_9GAMM</name>
<feature type="transmembrane region" description="Helical" evidence="6">
    <location>
        <begin position="67"/>
        <end position="84"/>
    </location>
</feature>
<dbReference type="RefSeq" id="WP_382416378.1">
    <property type="nucleotide sequence ID" value="NZ_AP031500.1"/>
</dbReference>
<evidence type="ECO:0000313" key="7">
    <source>
        <dbReference type="EMBL" id="MFC3155598.1"/>
    </source>
</evidence>
<dbReference type="PANTHER" id="PTHR12608:SF1">
    <property type="entry name" value="TRANSMEMBRANE PROTEIN 165"/>
    <property type="match status" value="1"/>
</dbReference>
<organism evidence="7 8">
    <name type="scientific">Gilvimarinus japonicus</name>
    <dbReference type="NCBI Taxonomy" id="1796469"/>
    <lineage>
        <taxon>Bacteria</taxon>
        <taxon>Pseudomonadati</taxon>
        <taxon>Pseudomonadota</taxon>
        <taxon>Gammaproteobacteria</taxon>
        <taxon>Cellvibrionales</taxon>
        <taxon>Cellvibrionaceae</taxon>
        <taxon>Gilvimarinus</taxon>
    </lineage>
</organism>
<evidence type="ECO:0000256" key="1">
    <source>
        <dbReference type="ARBA" id="ARBA00004141"/>
    </source>
</evidence>
<keyword evidence="8" id="KW-1185">Reference proteome</keyword>
<reference evidence="8" key="1">
    <citation type="journal article" date="2019" name="Int. J. Syst. Evol. Microbiol.">
        <title>The Global Catalogue of Microorganisms (GCM) 10K type strain sequencing project: providing services to taxonomists for standard genome sequencing and annotation.</title>
        <authorList>
            <consortium name="The Broad Institute Genomics Platform"/>
            <consortium name="The Broad Institute Genome Sequencing Center for Infectious Disease"/>
            <person name="Wu L."/>
            <person name="Ma J."/>
        </authorList>
    </citation>
    <scope>NUCLEOTIDE SEQUENCE [LARGE SCALE GENOMIC DNA]</scope>
    <source>
        <strain evidence="8">KCTC 52141</strain>
    </source>
</reference>
<feature type="transmembrane region" description="Helical" evidence="6">
    <location>
        <begin position="96"/>
        <end position="112"/>
    </location>
</feature>
<comment type="subcellular location">
    <subcellularLocation>
        <location evidence="1 6">Membrane</location>
        <topology evidence="1 6">Multi-pass membrane protein</topology>
    </subcellularLocation>
</comment>
<dbReference type="PANTHER" id="PTHR12608">
    <property type="entry name" value="TRANSMEMBRANE PROTEIN HTP-1 RELATED"/>
    <property type="match status" value="1"/>
</dbReference>
<dbReference type="EMBL" id="JBHRTL010000006">
    <property type="protein sequence ID" value="MFC3155598.1"/>
    <property type="molecule type" value="Genomic_DNA"/>
</dbReference>
<accession>A0ABV7HNX9</accession>
<sequence>MEALIGSTLAVAIAEMGDKTQLLALLLVGRYGRPALICLGILVATIINHGFSAWLGDWLGGLIPPTWLPWIIGTSFLAVALWMLIPDKEDGGDGRFAALGPFGATCMLFFLAEIGDKTQIATVVLAAKYSATWMVIIGTTLGMLLANVPVVIFGRWILQRINLKWVHIGAFVLFLGFALASFWQGF</sequence>
<evidence type="ECO:0000256" key="4">
    <source>
        <dbReference type="ARBA" id="ARBA00022989"/>
    </source>
</evidence>
<gene>
    <name evidence="7" type="ORF">ACFOEB_10340</name>
</gene>
<keyword evidence="5 6" id="KW-0472">Membrane</keyword>
<evidence type="ECO:0000256" key="6">
    <source>
        <dbReference type="RuleBase" id="RU365102"/>
    </source>
</evidence>
<keyword evidence="3 6" id="KW-0812">Transmembrane</keyword>
<evidence type="ECO:0000256" key="3">
    <source>
        <dbReference type="ARBA" id="ARBA00022692"/>
    </source>
</evidence>
<dbReference type="Pfam" id="PF01169">
    <property type="entry name" value="GDT1"/>
    <property type="match status" value="2"/>
</dbReference>
<dbReference type="InterPro" id="IPR001727">
    <property type="entry name" value="GDT1-like"/>
</dbReference>
<dbReference type="Proteomes" id="UP001595548">
    <property type="component" value="Unassembled WGS sequence"/>
</dbReference>
<evidence type="ECO:0000256" key="5">
    <source>
        <dbReference type="ARBA" id="ARBA00023136"/>
    </source>
</evidence>
<protein>
    <recommendedName>
        <fullName evidence="6">GDT1 family protein</fullName>
    </recommendedName>
</protein>
<comment type="similarity">
    <text evidence="2 6">Belongs to the GDT1 family.</text>
</comment>
<proteinExistence type="inferred from homology"/>
<keyword evidence="4 6" id="KW-1133">Transmembrane helix</keyword>
<comment type="caution">
    <text evidence="7">The sequence shown here is derived from an EMBL/GenBank/DDBJ whole genome shotgun (WGS) entry which is preliminary data.</text>
</comment>
<feature type="transmembrane region" description="Helical" evidence="6">
    <location>
        <begin position="165"/>
        <end position="183"/>
    </location>
</feature>
<feature type="transmembrane region" description="Helical" evidence="6">
    <location>
        <begin position="132"/>
        <end position="153"/>
    </location>
</feature>
<evidence type="ECO:0000313" key="8">
    <source>
        <dbReference type="Proteomes" id="UP001595548"/>
    </source>
</evidence>